<keyword evidence="2" id="KW-1185">Reference proteome</keyword>
<reference evidence="1 2" key="1">
    <citation type="submission" date="2016-05" db="EMBL/GenBank/DDBJ databases">
        <title>Comparative analysis of secretome profiles of manganese(II)-oxidizing ascomycete fungi.</title>
        <authorList>
            <consortium name="DOE Joint Genome Institute"/>
            <person name="Zeiner C.A."/>
            <person name="Purvine S.O."/>
            <person name="Zink E.M."/>
            <person name="Wu S."/>
            <person name="Pasa-Tolic L."/>
            <person name="Chaput D.L."/>
            <person name="Haridas S."/>
            <person name="Grigoriev I.V."/>
            <person name="Santelli C.M."/>
            <person name="Hansel C.M."/>
        </authorList>
    </citation>
    <scope>NUCLEOTIDE SEQUENCE [LARGE SCALE GENOMIC DNA]</scope>
    <source>
        <strain evidence="1 2">SRC1lrK2f</strain>
    </source>
</reference>
<protein>
    <submittedName>
        <fullName evidence="1">Uncharacterized protein</fullName>
    </submittedName>
</protein>
<dbReference type="GeneID" id="29116563"/>
<dbReference type="AlphaFoldDB" id="A0A177DD98"/>
<organism evidence="1 2">
    <name type="scientific">Alternaria alternata</name>
    <name type="common">Alternaria rot fungus</name>
    <name type="synonym">Torula alternata</name>
    <dbReference type="NCBI Taxonomy" id="5599"/>
    <lineage>
        <taxon>Eukaryota</taxon>
        <taxon>Fungi</taxon>
        <taxon>Dikarya</taxon>
        <taxon>Ascomycota</taxon>
        <taxon>Pezizomycotina</taxon>
        <taxon>Dothideomycetes</taxon>
        <taxon>Pleosporomycetidae</taxon>
        <taxon>Pleosporales</taxon>
        <taxon>Pleosporineae</taxon>
        <taxon>Pleosporaceae</taxon>
        <taxon>Alternaria</taxon>
        <taxon>Alternaria sect. Alternaria</taxon>
        <taxon>Alternaria alternata complex</taxon>
    </lineage>
</organism>
<gene>
    <name evidence="1" type="ORF">CC77DRAFT_272564</name>
</gene>
<evidence type="ECO:0000313" key="2">
    <source>
        <dbReference type="Proteomes" id="UP000077248"/>
    </source>
</evidence>
<sequence length="160" mass="17798">MQSAKDDAYVGIHFASSRVTTLPQRIDIWPHMHELEPHISIIVVVKQKLAASRYNLPCQLTILPVVPLPNRCEKHLVRWETFQLPNTHPTWSGRRNEQANDLNGRLVGKENLDARFASHSETECSVAVSPDGSWCMCLKVAVRFAVIGGLGHKAAAVKIG</sequence>
<name>A0A177DD98_ALTAL</name>
<dbReference type="EMBL" id="KV441487">
    <property type="protein sequence ID" value="OAG17090.1"/>
    <property type="molecule type" value="Genomic_DNA"/>
</dbReference>
<dbReference type="RefSeq" id="XP_018382511.1">
    <property type="nucleotide sequence ID" value="XM_018530969.1"/>
</dbReference>
<evidence type="ECO:0000313" key="1">
    <source>
        <dbReference type="EMBL" id="OAG17090.1"/>
    </source>
</evidence>
<dbReference type="Proteomes" id="UP000077248">
    <property type="component" value="Unassembled WGS sequence"/>
</dbReference>
<dbReference type="VEuPathDB" id="FungiDB:CC77DRAFT_272564"/>
<dbReference type="KEGG" id="aalt:CC77DRAFT_272564"/>
<proteinExistence type="predicted"/>
<accession>A0A177DD98</accession>